<feature type="domain" description="ZAD" evidence="11">
    <location>
        <begin position="9"/>
        <end position="84"/>
    </location>
</feature>
<feature type="domain" description="C2H2-type" evidence="10">
    <location>
        <begin position="597"/>
        <end position="624"/>
    </location>
</feature>
<evidence type="ECO:0000313" key="12">
    <source>
        <dbReference type="EMBL" id="KAJ4442890.1"/>
    </source>
</evidence>
<organism evidence="12 13">
    <name type="scientific">Periplaneta americana</name>
    <name type="common">American cockroach</name>
    <name type="synonym">Blatta americana</name>
    <dbReference type="NCBI Taxonomy" id="6978"/>
    <lineage>
        <taxon>Eukaryota</taxon>
        <taxon>Metazoa</taxon>
        <taxon>Ecdysozoa</taxon>
        <taxon>Arthropoda</taxon>
        <taxon>Hexapoda</taxon>
        <taxon>Insecta</taxon>
        <taxon>Pterygota</taxon>
        <taxon>Neoptera</taxon>
        <taxon>Polyneoptera</taxon>
        <taxon>Dictyoptera</taxon>
        <taxon>Blattodea</taxon>
        <taxon>Blattoidea</taxon>
        <taxon>Blattidae</taxon>
        <taxon>Blattinae</taxon>
        <taxon>Periplaneta</taxon>
    </lineage>
</organism>
<dbReference type="PANTHER" id="PTHR16515:SF66">
    <property type="entry name" value="C2H2-TYPE DOMAIN-CONTAINING PROTEIN"/>
    <property type="match status" value="1"/>
</dbReference>
<dbReference type="PROSITE" id="PS51915">
    <property type="entry name" value="ZAD"/>
    <property type="match status" value="1"/>
</dbReference>
<evidence type="ECO:0000256" key="2">
    <source>
        <dbReference type="ARBA" id="ARBA00022723"/>
    </source>
</evidence>
<dbReference type="PROSITE" id="PS00028">
    <property type="entry name" value="ZINC_FINGER_C2H2_1"/>
    <property type="match status" value="7"/>
</dbReference>
<dbReference type="InterPro" id="IPR012934">
    <property type="entry name" value="Znf_AD"/>
</dbReference>
<evidence type="ECO:0000256" key="9">
    <source>
        <dbReference type="SAM" id="MobiDB-lite"/>
    </source>
</evidence>
<evidence type="ECO:0000313" key="13">
    <source>
        <dbReference type="Proteomes" id="UP001148838"/>
    </source>
</evidence>
<protein>
    <submittedName>
        <fullName evidence="12">Uncharacterized protein</fullName>
    </submittedName>
</protein>
<evidence type="ECO:0000256" key="3">
    <source>
        <dbReference type="ARBA" id="ARBA00022737"/>
    </source>
</evidence>
<dbReference type="Pfam" id="PF00096">
    <property type="entry name" value="zf-C2H2"/>
    <property type="match status" value="6"/>
</dbReference>
<dbReference type="Gene3D" id="3.30.160.60">
    <property type="entry name" value="Classic Zinc Finger"/>
    <property type="match status" value="7"/>
</dbReference>
<feature type="domain" description="C2H2-type" evidence="10">
    <location>
        <begin position="457"/>
        <end position="484"/>
    </location>
</feature>
<dbReference type="EMBL" id="JAJSOF020000013">
    <property type="protein sequence ID" value="KAJ4442890.1"/>
    <property type="molecule type" value="Genomic_DNA"/>
</dbReference>
<dbReference type="InterPro" id="IPR013087">
    <property type="entry name" value="Znf_C2H2_type"/>
</dbReference>
<accession>A0ABQ8TB34</accession>
<comment type="subcellular location">
    <subcellularLocation>
        <location evidence="1">Nucleus</location>
    </subcellularLocation>
</comment>
<keyword evidence="4 7" id="KW-0863">Zinc-finger</keyword>
<feature type="domain" description="C2H2-type" evidence="10">
    <location>
        <begin position="513"/>
        <end position="540"/>
    </location>
</feature>
<evidence type="ECO:0000256" key="4">
    <source>
        <dbReference type="ARBA" id="ARBA00022771"/>
    </source>
</evidence>
<sequence length="672" mass="76343">MDDFDLYHKRCRLCASEHRLGLNMFGVEGVALELQSKIKMYLSIDVSSGDELPKRVCYQCLYRIETFHSFKQSCIESEHTLRNWHLFYGGFAGRMWDCILDIIRNIKSRCLRWAGHVARMVESRNAYRVLVGRPGAKRPLGRPRRKWEDNIKLDLSEVGYDDRDWINLAQDRDQWRTYVRGGGNKPLGYLKAKEFVSVNESETLTVLSSSEQEKMNSNDNTRISPSVSVESVAQPTTSSLSKMAETVINKQSKHAKVHSKINTVKTSVQKKQLPNSSGKVDIVAVKSGRNVVRISGDDQERDPKDAALSGDNSEVSRILLNMSGVGTISVTKFEGTGTRDKNASSSKTDKSAMEEGEVEKQQTEYLVCSDDEESDGFSGFDFDDTNAVSTEEYVKDESMVLGELVPSECIKFEHLEVDGNGSVHVVQDKSSKVEGSEEKDPLRYMMVTMDDSGSTRYACIKCNKTFAQKSYVKEHMKIHTGEKPFMCMDCGRSFRNNYMLKVHFRLHTGEKNFKCEECGALFTERGALVSHSRTHSGIKPFVCKFCDRKFAQNPALKRHLRIHTKEKPYNCEHCDSSFADRGTWRNHVRTHTGERPYDCTLCGKSFVQRTNLQAHIKTHTDERPFLCQMCGSSFRTKAHLVKHLSTIHRDVMKSVVTYMKDPKVESPAHLKG</sequence>
<gene>
    <name evidence="12" type="ORF">ANN_04483</name>
</gene>
<feature type="domain" description="C2H2-type" evidence="10">
    <location>
        <begin position="541"/>
        <end position="568"/>
    </location>
</feature>
<dbReference type="InterPro" id="IPR050331">
    <property type="entry name" value="Zinc_finger"/>
</dbReference>
<dbReference type="SMART" id="SM00355">
    <property type="entry name" value="ZnF_C2H2"/>
    <property type="match status" value="7"/>
</dbReference>
<keyword evidence="3" id="KW-0677">Repeat</keyword>
<dbReference type="Gene3D" id="3.40.1800.20">
    <property type="match status" value="1"/>
</dbReference>
<reference evidence="12 13" key="1">
    <citation type="journal article" date="2022" name="Allergy">
        <title>Genome assembly and annotation of Periplaneta americana reveal a comprehensive cockroach allergen profile.</title>
        <authorList>
            <person name="Wang L."/>
            <person name="Xiong Q."/>
            <person name="Saelim N."/>
            <person name="Wang L."/>
            <person name="Nong W."/>
            <person name="Wan A.T."/>
            <person name="Shi M."/>
            <person name="Liu X."/>
            <person name="Cao Q."/>
            <person name="Hui J.H.L."/>
            <person name="Sookrung N."/>
            <person name="Leung T.F."/>
            <person name="Tungtrongchitr A."/>
            <person name="Tsui S.K.W."/>
        </authorList>
    </citation>
    <scope>NUCLEOTIDE SEQUENCE [LARGE SCALE GENOMIC DNA]</scope>
    <source>
        <strain evidence="12">PWHHKU_190912</strain>
    </source>
</reference>
<feature type="region of interest" description="Disordered" evidence="9">
    <location>
        <begin position="335"/>
        <end position="362"/>
    </location>
</feature>
<dbReference type="PANTHER" id="PTHR16515">
    <property type="entry name" value="PR DOMAIN ZINC FINGER PROTEIN"/>
    <property type="match status" value="1"/>
</dbReference>
<dbReference type="InterPro" id="IPR036236">
    <property type="entry name" value="Znf_C2H2_sf"/>
</dbReference>
<comment type="caution">
    <text evidence="12">The sequence shown here is derived from an EMBL/GenBank/DDBJ whole genome shotgun (WGS) entry which is preliminary data.</text>
</comment>
<name>A0ABQ8TB34_PERAM</name>
<evidence type="ECO:0000256" key="7">
    <source>
        <dbReference type="PROSITE-ProRule" id="PRU00042"/>
    </source>
</evidence>
<dbReference type="SMART" id="SM00868">
    <property type="entry name" value="zf-AD"/>
    <property type="match status" value="1"/>
</dbReference>
<proteinExistence type="predicted"/>
<feature type="compositionally biased region" description="Basic and acidic residues" evidence="9">
    <location>
        <begin position="337"/>
        <end position="362"/>
    </location>
</feature>
<dbReference type="SUPFAM" id="SSF57667">
    <property type="entry name" value="beta-beta-alpha zinc fingers"/>
    <property type="match status" value="4"/>
</dbReference>
<dbReference type="SUPFAM" id="SSF57716">
    <property type="entry name" value="Glucocorticoid receptor-like (DNA-binding domain)"/>
    <property type="match status" value="1"/>
</dbReference>
<feature type="binding site" evidence="8">
    <location>
        <position position="14"/>
    </location>
    <ligand>
        <name>Zn(2+)</name>
        <dbReference type="ChEBI" id="CHEBI:29105"/>
    </ligand>
</feature>
<dbReference type="PROSITE" id="PS50157">
    <property type="entry name" value="ZINC_FINGER_C2H2_2"/>
    <property type="match status" value="7"/>
</dbReference>
<feature type="domain" description="C2H2-type" evidence="10">
    <location>
        <begin position="485"/>
        <end position="512"/>
    </location>
</feature>
<dbReference type="Proteomes" id="UP001148838">
    <property type="component" value="Unassembled WGS sequence"/>
</dbReference>
<feature type="binding site" evidence="8">
    <location>
        <position position="60"/>
    </location>
    <ligand>
        <name>Zn(2+)</name>
        <dbReference type="ChEBI" id="CHEBI:29105"/>
    </ligand>
</feature>
<evidence type="ECO:0000256" key="1">
    <source>
        <dbReference type="ARBA" id="ARBA00004123"/>
    </source>
</evidence>
<evidence type="ECO:0000259" key="10">
    <source>
        <dbReference type="PROSITE" id="PS50157"/>
    </source>
</evidence>
<feature type="domain" description="C2H2-type" evidence="10">
    <location>
        <begin position="569"/>
        <end position="596"/>
    </location>
</feature>
<feature type="binding site" evidence="8">
    <location>
        <position position="57"/>
    </location>
    <ligand>
        <name>Zn(2+)</name>
        <dbReference type="ChEBI" id="CHEBI:29105"/>
    </ligand>
</feature>
<keyword evidence="5 8" id="KW-0862">Zinc</keyword>
<keyword evidence="2 8" id="KW-0479">Metal-binding</keyword>
<evidence type="ECO:0000256" key="5">
    <source>
        <dbReference type="ARBA" id="ARBA00022833"/>
    </source>
</evidence>
<feature type="binding site" evidence="8">
    <location>
        <position position="11"/>
    </location>
    <ligand>
        <name>Zn(2+)</name>
        <dbReference type="ChEBI" id="CHEBI:29105"/>
    </ligand>
</feature>
<dbReference type="Pfam" id="PF07776">
    <property type="entry name" value="zf-AD"/>
    <property type="match status" value="1"/>
</dbReference>
<feature type="domain" description="C2H2-type" evidence="10">
    <location>
        <begin position="625"/>
        <end position="648"/>
    </location>
</feature>
<evidence type="ECO:0000256" key="6">
    <source>
        <dbReference type="ARBA" id="ARBA00023242"/>
    </source>
</evidence>
<keyword evidence="13" id="KW-1185">Reference proteome</keyword>
<evidence type="ECO:0000259" key="11">
    <source>
        <dbReference type="PROSITE" id="PS51915"/>
    </source>
</evidence>
<evidence type="ECO:0000256" key="8">
    <source>
        <dbReference type="PROSITE-ProRule" id="PRU01263"/>
    </source>
</evidence>
<keyword evidence="6" id="KW-0539">Nucleus</keyword>